<dbReference type="SUPFAM" id="SSF51735">
    <property type="entry name" value="NAD(P)-binding Rossmann-fold domains"/>
    <property type="match status" value="1"/>
</dbReference>
<evidence type="ECO:0000259" key="8">
    <source>
        <dbReference type="Pfam" id="PF00056"/>
    </source>
</evidence>
<dbReference type="PANTHER" id="PTHR11540:SF16">
    <property type="entry name" value="MALATE DEHYDROGENASE, MITOCHONDRIAL"/>
    <property type="match status" value="1"/>
</dbReference>
<dbReference type="GO" id="GO:0005739">
    <property type="term" value="C:mitochondrion"/>
    <property type="evidence" value="ECO:0007669"/>
    <property type="project" value="TreeGrafter"/>
</dbReference>
<evidence type="ECO:0000256" key="2">
    <source>
        <dbReference type="ARBA" id="ARBA00011738"/>
    </source>
</evidence>
<evidence type="ECO:0000256" key="1">
    <source>
        <dbReference type="ARBA" id="ARBA00008824"/>
    </source>
</evidence>
<dbReference type="EC" id="1.1.1.37" evidence="3"/>
<accession>A0A1D1XY13</accession>
<protein>
    <recommendedName>
        <fullName evidence="3">malate dehydrogenase</fullName>
        <ecNumber evidence="3">1.1.1.37</ecNumber>
    </recommendedName>
</protein>
<dbReference type="InterPro" id="IPR001252">
    <property type="entry name" value="Malate_DH_AS"/>
</dbReference>
<dbReference type="SUPFAM" id="SSF56327">
    <property type="entry name" value="LDH C-terminal domain-like"/>
    <property type="match status" value="1"/>
</dbReference>
<evidence type="ECO:0000313" key="10">
    <source>
        <dbReference type="EMBL" id="JAT44607.1"/>
    </source>
</evidence>
<sequence length="415" mass="43437">MATTAATTLSICSIPSNNAQTALGAKAKPFAVSFNTPKAFNSFGGLKAISSVSCESETSFFGKESTAALQQSVNSRAVPKQASVKPLQPQASTFKVAVLGAAGGIGQPLALLIKMSPLLSALHLYDIANVKGVAADLSHCNTPCQVLDFTGPGELANSLKGVDVAVIPAGVPRKPGMTRDDLFNINANIVKTLVEAVADNAPDAFIHIISNPVNSTVPIAAEVLKKKGVYDPKKLFGVTTLDVVRANTFVAQKKNLRLIDVDVPVVGGHAGITILPLLSKTRPSVTFTDEEVEELTVRIQNAGTEVVEAKAGAGSATLSMAYAAARFVESSLRALDGDGDVYECAFIQSEQTELPFFASRVKLGRKGVEAVISADLQGLTEYEVKALETLKPELKASIEKGVTFAQKQEPAGASV</sequence>
<dbReference type="PANTHER" id="PTHR11540">
    <property type="entry name" value="MALATE AND LACTATE DEHYDROGENASE"/>
    <property type="match status" value="1"/>
</dbReference>
<dbReference type="FunFam" id="3.40.50.720:FF:000017">
    <property type="entry name" value="Malate dehydrogenase"/>
    <property type="match status" value="1"/>
</dbReference>
<dbReference type="PROSITE" id="PS00068">
    <property type="entry name" value="MDH"/>
    <property type="match status" value="1"/>
</dbReference>
<proteinExistence type="inferred from homology"/>
<dbReference type="Pfam" id="PF02866">
    <property type="entry name" value="Ldh_1_C"/>
    <property type="match status" value="1"/>
</dbReference>
<comment type="subunit">
    <text evidence="2">Homodimer.</text>
</comment>
<dbReference type="Gene3D" id="3.40.50.720">
    <property type="entry name" value="NAD(P)-binding Rossmann-like Domain"/>
    <property type="match status" value="1"/>
</dbReference>
<dbReference type="FunFam" id="3.90.110.10:FF:000001">
    <property type="entry name" value="Malate dehydrogenase"/>
    <property type="match status" value="1"/>
</dbReference>
<dbReference type="GO" id="GO:0030060">
    <property type="term" value="F:L-malate dehydrogenase (NAD+) activity"/>
    <property type="evidence" value="ECO:0007669"/>
    <property type="project" value="UniProtKB-EC"/>
</dbReference>
<evidence type="ECO:0000259" key="9">
    <source>
        <dbReference type="Pfam" id="PF02866"/>
    </source>
</evidence>
<dbReference type="GO" id="GO:0006108">
    <property type="term" value="P:malate metabolic process"/>
    <property type="evidence" value="ECO:0007669"/>
    <property type="project" value="InterPro"/>
</dbReference>
<dbReference type="InterPro" id="IPR010097">
    <property type="entry name" value="Malate_DH_type1"/>
</dbReference>
<dbReference type="AlphaFoldDB" id="A0A1D1XY13"/>
<dbReference type="Pfam" id="PF00056">
    <property type="entry name" value="Ldh_1_N"/>
    <property type="match status" value="1"/>
</dbReference>
<keyword evidence="6" id="KW-0520">NAD</keyword>
<dbReference type="GO" id="GO:0006099">
    <property type="term" value="P:tricarboxylic acid cycle"/>
    <property type="evidence" value="ECO:0007669"/>
    <property type="project" value="UniProtKB-KW"/>
</dbReference>
<dbReference type="InterPro" id="IPR022383">
    <property type="entry name" value="Lactate/malate_DH_C"/>
</dbReference>
<evidence type="ECO:0000256" key="6">
    <source>
        <dbReference type="ARBA" id="ARBA00023027"/>
    </source>
</evidence>
<name>A0A1D1XY13_9ARAE</name>
<evidence type="ECO:0000313" key="11">
    <source>
        <dbReference type="EMBL" id="JAT47275.1"/>
    </source>
</evidence>
<evidence type="ECO:0000256" key="3">
    <source>
        <dbReference type="ARBA" id="ARBA00012995"/>
    </source>
</evidence>
<organism evidence="11">
    <name type="scientific">Anthurium amnicola</name>
    <dbReference type="NCBI Taxonomy" id="1678845"/>
    <lineage>
        <taxon>Eukaryota</taxon>
        <taxon>Viridiplantae</taxon>
        <taxon>Streptophyta</taxon>
        <taxon>Embryophyta</taxon>
        <taxon>Tracheophyta</taxon>
        <taxon>Spermatophyta</taxon>
        <taxon>Magnoliopsida</taxon>
        <taxon>Liliopsida</taxon>
        <taxon>Araceae</taxon>
        <taxon>Pothoideae</taxon>
        <taxon>Potheae</taxon>
        <taxon>Anthurium</taxon>
    </lineage>
</organism>
<evidence type="ECO:0000256" key="5">
    <source>
        <dbReference type="ARBA" id="ARBA00023002"/>
    </source>
</evidence>
<feature type="domain" description="Lactate/malate dehydrogenase N-terminal" evidence="8">
    <location>
        <begin position="95"/>
        <end position="237"/>
    </location>
</feature>
<comment type="similarity">
    <text evidence="1">Belongs to the LDH/MDH superfamily. MDH type 1 family.</text>
</comment>
<dbReference type="NCBIfam" id="TIGR01772">
    <property type="entry name" value="MDH_euk_gproteo"/>
    <property type="match status" value="1"/>
</dbReference>
<keyword evidence="4" id="KW-0816">Tricarboxylic acid cycle</keyword>
<dbReference type="CDD" id="cd01337">
    <property type="entry name" value="MDH_glyoxysomal_mitochondrial"/>
    <property type="match status" value="1"/>
</dbReference>
<dbReference type="Gene3D" id="3.90.110.10">
    <property type="entry name" value="Lactate dehydrogenase/glycoside hydrolase, family 4, C-terminal"/>
    <property type="match status" value="1"/>
</dbReference>
<dbReference type="InterPro" id="IPR036291">
    <property type="entry name" value="NAD(P)-bd_dom_sf"/>
</dbReference>
<dbReference type="InterPro" id="IPR015955">
    <property type="entry name" value="Lactate_DH/Glyco_Ohase_4_C"/>
</dbReference>
<dbReference type="InterPro" id="IPR001236">
    <property type="entry name" value="Lactate/malate_DH_N"/>
</dbReference>
<comment type="catalytic activity">
    <reaction evidence="7">
        <text>(S)-malate + NAD(+) = oxaloacetate + NADH + H(+)</text>
        <dbReference type="Rhea" id="RHEA:21432"/>
        <dbReference type="ChEBI" id="CHEBI:15378"/>
        <dbReference type="ChEBI" id="CHEBI:15589"/>
        <dbReference type="ChEBI" id="CHEBI:16452"/>
        <dbReference type="ChEBI" id="CHEBI:57540"/>
        <dbReference type="ChEBI" id="CHEBI:57945"/>
        <dbReference type="EC" id="1.1.1.37"/>
    </reaction>
</comment>
<evidence type="ECO:0000256" key="4">
    <source>
        <dbReference type="ARBA" id="ARBA00022532"/>
    </source>
</evidence>
<reference evidence="11" key="1">
    <citation type="submission" date="2015-07" db="EMBL/GenBank/DDBJ databases">
        <title>Transcriptome Assembly of Anthurium amnicola.</title>
        <authorList>
            <person name="Suzuki J."/>
        </authorList>
    </citation>
    <scope>NUCLEOTIDE SEQUENCE</scope>
</reference>
<dbReference type="EMBL" id="GDJX01023329">
    <property type="protein sequence ID" value="JAT44607.1"/>
    <property type="molecule type" value="Transcribed_RNA"/>
</dbReference>
<evidence type="ECO:0000256" key="7">
    <source>
        <dbReference type="ARBA" id="ARBA00048313"/>
    </source>
</evidence>
<gene>
    <name evidence="11" type="primary">At3g47520_1</name>
    <name evidence="10" type="synonym">At3g47520_7</name>
    <name evidence="11" type="ORF">g.60226</name>
    <name evidence="10" type="ORF">g.60227</name>
</gene>
<feature type="domain" description="Lactate/malate dehydrogenase C-terminal" evidence="9">
    <location>
        <begin position="239"/>
        <end position="404"/>
    </location>
</feature>
<keyword evidence="5" id="KW-0560">Oxidoreductase</keyword>
<dbReference type="EMBL" id="GDJX01020661">
    <property type="protein sequence ID" value="JAT47275.1"/>
    <property type="molecule type" value="Transcribed_RNA"/>
</dbReference>